<comment type="caution">
    <text evidence="11">The sequence shown here is derived from an EMBL/GenBank/DDBJ whole genome shotgun (WGS) entry which is preliminary data.</text>
</comment>
<name>A0A4D9CZX4_9STRA</name>
<feature type="domain" description="Protein N-terminal glutamine amidohydrolase alpha beta roll" evidence="10">
    <location>
        <begin position="104"/>
        <end position="141"/>
    </location>
</feature>
<dbReference type="AlphaFoldDB" id="A0A4D9CZX4"/>
<dbReference type="GO" id="GO:0008418">
    <property type="term" value="F:protein-N-terminal asparagine amidohydrolase activity"/>
    <property type="evidence" value="ECO:0007669"/>
    <property type="project" value="UniProtKB-UniRule"/>
</dbReference>
<evidence type="ECO:0000256" key="4">
    <source>
        <dbReference type="ARBA" id="ARBA00021247"/>
    </source>
</evidence>
<dbReference type="InterPro" id="IPR023128">
    <property type="entry name" value="Prot_N_Gln_amidohydro_ab_roll"/>
</dbReference>
<feature type="domain" description="Protein N-terminal glutamine amidohydrolase alpha beta roll" evidence="10">
    <location>
        <begin position="145"/>
        <end position="225"/>
    </location>
</feature>
<evidence type="ECO:0000256" key="6">
    <source>
        <dbReference type="ARBA" id="ARBA00029677"/>
    </source>
</evidence>
<dbReference type="OrthoDB" id="191192at2759"/>
<accession>A0A4D9CZX4</accession>
<evidence type="ECO:0000256" key="7">
    <source>
        <dbReference type="ARBA" id="ARBA00048768"/>
    </source>
</evidence>
<comment type="function">
    <text evidence="8">Mediates the side-chain deamidation of N-terminal glutamine residues to glutamate, an important step in N-end rule pathway of protein degradation. Conversion of the resulting N-terminal glutamine to glutamate renders the protein susceptible to arginylation, polyubiquitination and degradation as specified by the N-end rule. Does not act on substrates with internal or C-terminal glutamine and does not act on non-glutamine residues in any position.</text>
</comment>
<feature type="region of interest" description="Disordered" evidence="9">
    <location>
        <begin position="73"/>
        <end position="95"/>
    </location>
</feature>
<dbReference type="InterPro" id="IPR039733">
    <property type="entry name" value="NTAQ1"/>
</dbReference>
<comment type="similarity">
    <text evidence="1 8">Belongs to the NTAQ1 family.</text>
</comment>
<dbReference type="InterPro" id="IPR037132">
    <property type="entry name" value="N_Gln_amidohydro_ab_roll_sf"/>
</dbReference>
<dbReference type="EC" id="3.5.1.122" evidence="3 8"/>
<dbReference type="GO" id="GO:0005634">
    <property type="term" value="C:nucleus"/>
    <property type="evidence" value="ECO:0007669"/>
    <property type="project" value="TreeGrafter"/>
</dbReference>
<evidence type="ECO:0000256" key="9">
    <source>
        <dbReference type="SAM" id="MobiDB-lite"/>
    </source>
</evidence>
<evidence type="ECO:0000313" key="12">
    <source>
        <dbReference type="Proteomes" id="UP000355283"/>
    </source>
</evidence>
<reference evidence="11 12" key="1">
    <citation type="submission" date="2019-01" db="EMBL/GenBank/DDBJ databases">
        <title>Nuclear Genome Assembly of the Microalgal Biofuel strain Nannochloropsis salina CCMP1776.</title>
        <authorList>
            <person name="Hovde B."/>
        </authorList>
    </citation>
    <scope>NUCLEOTIDE SEQUENCE [LARGE SCALE GENOMIC DNA]</scope>
    <source>
        <strain evidence="11 12">CCMP1776</strain>
    </source>
</reference>
<evidence type="ECO:0000256" key="8">
    <source>
        <dbReference type="RuleBase" id="RU367082"/>
    </source>
</evidence>
<dbReference type="GO" id="GO:0070773">
    <property type="term" value="F:protein-N-terminal glutamine amidohydrolase activity"/>
    <property type="evidence" value="ECO:0007669"/>
    <property type="project" value="UniProtKB-UniRule"/>
</dbReference>
<dbReference type="GO" id="GO:0005829">
    <property type="term" value="C:cytosol"/>
    <property type="evidence" value="ECO:0007669"/>
    <property type="project" value="TreeGrafter"/>
</dbReference>
<sequence>MMAREPCLPTALALPRSCFTYTRCFCEENVYLLLAKLHALISSSEDLLGCQLYALFISNSLKACPIWMQRETGEASGDADQGEDREGAGTEGNEEKKIAEVALNDGPILWDYHVVALLETPGGLTYVYDLDTRLEPFPCPAGARFRRVSFSPVLRDCFASDRSHMRALDGSWTVPPPLYPPIRGANSASAMTLPAFWKVDEEEGGGKEGGTEGKLGEVLSLGDLLNRIK</sequence>
<dbReference type="EMBL" id="SDOX01000121">
    <property type="protein sequence ID" value="TFJ81918.1"/>
    <property type="molecule type" value="Genomic_DNA"/>
</dbReference>
<dbReference type="PANTHER" id="PTHR13035">
    <property type="entry name" value="PROTEIN N-TERMINAL GLUTAMINE AMIDOHYDROLASE"/>
    <property type="match status" value="1"/>
</dbReference>
<evidence type="ECO:0000256" key="1">
    <source>
        <dbReference type="ARBA" id="ARBA00008985"/>
    </source>
</evidence>
<evidence type="ECO:0000313" key="11">
    <source>
        <dbReference type="EMBL" id="TFJ81918.1"/>
    </source>
</evidence>
<keyword evidence="5 8" id="KW-0378">Hydrolase</keyword>
<evidence type="ECO:0000256" key="3">
    <source>
        <dbReference type="ARBA" id="ARBA00012718"/>
    </source>
</evidence>
<feature type="domain" description="Protein N-terminal glutamine amidohydrolase alpha beta roll" evidence="10">
    <location>
        <begin position="21"/>
        <end position="73"/>
    </location>
</feature>
<organism evidence="11 12">
    <name type="scientific">Nannochloropsis salina CCMP1776</name>
    <dbReference type="NCBI Taxonomy" id="1027361"/>
    <lineage>
        <taxon>Eukaryota</taxon>
        <taxon>Sar</taxon>
        <taxon>Stramenopiles</taxon>
        <taxon>Ochrophyta</taxon>
        <taxon>Eustigmatophyceae</taxon>
        <taxon>Eustigmatales</taxon>
        <taxon>Monodopsidaceae</taxon>
        <taxon>Microchloropsis</taxon>
        <taxon>Microchloropsis salina</taxon>
    </lineage>
</organism>
<comment type="subunit">
    <text evidence="2 8">Monomer.</text>
</comment>
<dbReference type="Gene3D" id="3.10.620.10">
    <property type="entry name" value="Protein N-terminal glutamine amidohydrolase, alpha beta roll"/>
    <property type="match status" value="2"/>
</dbReference>
<evidence type="ECO:0000259" key="10">
    <source>
        <dbReference type="Pfam" id="PF09764"/>
    </source>
</evidence>
<gene>
    <name evidence="11" type="ORF">NSK_006586</name>
</gene>
<comment type="catalytic activity">
    <reaction evidence="7 8">
        <text>N-terminal L-glutaminyl-[protein] + H2O = N-terminal L-glutamyl-[protein] + NH4(+)</text>
        <dbReference type="Rhea" id="RHEA:50680"/>
        <dbReference type="Rhea" id="RHEA-COMP:12668"/>
        <dbReference type="Rhea" id="RHEA-COMP:12777"/>
        <dbReference type="ChEBI" id="CHEBI:15377"/>
        <dbReference type="ChEBI" id="CHEBI:28938"/>
        <dbReference type="ChEBI" id="CHEBI:64721"/>
        <dbReference type="ChEBI" id="CHEBI:64722"/>
        <dbReference type="EC" id="3.5.1.122"/>
    </reaction>
</comment>
<proteinExistence type="inferred from homology"/>
<keyword evidence="12" id="KW-1185">Reference proteome</keyword>
<evidence type="ECO:0000256" key="2">
    <source>
        <dbReference type="ARBA" id="ARBA00011245"/>
    </source>
</evidence>
<protein>
    <recommendedName>
        <fullName evidence="4 8">Protein N-terminal glutamine amidohydrolase</fullName>
        <ecNumber evidence="3 8">3.5.1.122</ecNumber>
    </recommendedName>
    <alternativeName>
        <fullName evidence="6 8">Protein NH2-terminal glutamine deamidase</fullName>
    </alternativeName>
</protein>
<dbReference type="Proteomes" id="UP000355283">
    <property type="component" value="Unassembled WGS sequence"/>
</dbReference>
<dbReference type="Pfam" id="PF09764">
    <property type="entry name" value="Nt_Gln_amidase"/>
    <property type="match status" value="3"/>
</dbReference>
<feature type="compositionally biased region" description="Basic and acidic residues" evidence="9">
    <location>
        <begin position="82"/>
        <end position="95"/>
    </location>
</feature>
<evidence type="ECO:0000256" key="5">
    <source>
        <dbReference type="ARBA" id="ARBA00022801"/>
    </source>
</evidence>
<dbReference type="PANTHER" id="PTHR13035:SF0">
    <property type="entry name" value="PROTEIN N-TERMINAL GLUTAMINE AMIDOHYDROLASE"/>
    <property type="match status" value="1"/>
</dbReference>